<dbReference type="InterPro" id="IPR055561">
    <property type="entry name" value="DUF7137"/>
</dbReference>
<feature type="transmembrane region" description="Helical" evidence="1">
    <location>
        <begin position="233"/>
        <end position="256"/>
    </location>
</feature>
<dbReference type="EMBL" id="MU167221">
    <property type="protein sequence ID" value="KAG0150202.1"/>
    <property type="molecule type" value="Genomic_DNA"/>
</dbReference>
<reference evidence="3" key="1">
    <citation type="submission" date="2013-11" db="EMBL/GenBank/DDBJ databases">
        <title>Genome sequence of the fusiform rust pathogen reveals effectors for host alternation and coevolution with pine.</title>
        <authorList>
            <consortium name="DOE Joint Genome Institute"/>
            <person name="Smith K."/>
            <person name="Pendleton A."/>
            <person name="Kubisiak T."/>
            <person name="Anderson C."/>
            <person name="Salamov A."/>
            <person name="Aerts A."/>
            <person name="Riley R."/>
            <person name="Clum A."/>
            <person name="Lindquist E."/>
            <person name="Ence D."/>
            <person name="Campbell M."/>
            <person name="Kronenberg Z."/>
            <person name="Feau N."/>
            <person name="Dhillon B."/>
            <person name="Hamelin R."/>
            <person name="Burleigh J."/>
            <person name="Smith J."/>
            <person name="Yandell M."/>
            <person name="Nelson C."/>
            <person name="Grigoriev I."/>
            <person name="Davis J."/>
        </authorList>
    </citation>
    <scope>NUCLEOTIDE SEQUENCE</scope>
    <source>
        <strain evidence="3">G11</strain>
    </source>
</reference>
<keyword evidence="1" id="KW-0812">Transmembrane</keyword>
<protein>
    <recommendedName>
        <fullName evidence="2">DUF7137 domain-containing protein</fullName>
    </recommendedName>
</protein>
<evidence type="ECO:0000256" key="1">
    <source>
        <dbReference type="SAM" id="Phobius"/>
    </source>
</evidence>
<keyword evidence="4" id="KW-1185">Reference proteome</keyword>
<dbReference type="Proteomes" id="UP000886653">
    <property type="component" value="Unassembled WGS sequence"/>
</dbReference>
<keyword evidence="1" id="KW-0472">Membrane</keyword>
<name>A0A9P6TFA4_9BASI</name>
<feature type="domain" description="DUF7137" evidence="2">
    <location>
        <begin position="86"/>
        <end position="220"/>
    </location>
</feature>
<dbReference type="Pfam" id="PF23585">
    <property type="entry name" value="DUF7137"/>
    <property type="match status" value="1"/>
</dbReference>
<evidence type="ECO:0000313" key="3">
    <source>
        <dbReference type="EMBL" id="KAG0150202.1"/>
    </source>
</evidence>
<gene>
    <name evidence="3" type="ORF">CROQUDRAFT_652618</name>
</gene>
<accession>A0A9P6TFA4</accession>
<dbReference type="PANTHER" id="PTHR42028:SF1">
    <property type="entry name" value="YALI0E30657P"/>
    <property type="match status" value="1"/>
</dbReference>
<proteinExistence type="predicted"/>
<keyword evidence="1" id="KW-1133">Transmembrane helix</keyword>
<evidence type="ECO:0000259" key="2">
    <source>
        <dbReference type="Pfam" id="PF23585"/>
    </source>
</evidence>
<evidence type="ECO:0000313" key="4">
    <source>
        <dbReference type="Proteomes" id="UP000886653"/>
    </source>
</evidence>
<dbReference type="PANTHER" id="PTHR42028">
    <property type="entry name" value="CHROMOSOME 1, WHOLE GENOME SHOTGUN SEQUENCE"/>
    <property type="match status" value="1"/>
</dbReference>
<dbReference type="OrthoDB" id="2435509at2759"/>
<comment type="caution">
    <text evidence="3">The sequence shown here is derived from an EMBL/GenBank/DDBJ whole genome shotgun (WGS) entry which is preliminary data.</text>
</comment>
<organism evidence="3 4">
    <name type="scientific">Cronartium quercuum f. sp. fusiforme G11</name>
    <dbReference type="NCBI Taxonomy" id="708437"/>
    <lineage>
        <taxon>Eukaryota</taxon>
        <taxon>Fungi</taxon>
        <taxon>Dikarya</taxon>
        <taxon>Basidiomycota</taxon>
        <taxon>Pucciniomycotina</taxon>
        <taxon>Pucciniomycetes</taxon>
        <taxon>Pucciniales</taxon>
        <taxon>Coleosporiaceae</taxon>
        <taxon>Cronartium</taxon>
    </lineage>
</organism>
<dbReference type="AlphaFoldDB" id="A0A9P6TFA4"/>
<sequence>MVNIRFTNSFTLISLISQAIVSPELLHPQPAQLHIRQLVNNPITAAAGAGATIGTATPTVAPATGNNNNNQATAVAISTFSAPADAPVGGLIYTQPPATAAASYYKIADNNPLTFGWNYTNVLSFGKSITLAAFCSLNKITYTIATLPATATALTWDPYDLQQTPGYPAFAVATYTMMIYDERGPTAPPVAGLMSPNSALKFAMYKPQPYTPLASWTCSTCSAAAPFSTYSPALLACAVTLVTAIAGGWFGVLAGIR</sequence>